<evidence type="ECO:0000313" key="1">
    <source>
        <dbReference type="EMBL" id="UOK71884.1"/>
    </source>
</evidence>
<dbReference type="KEGG" id="apol:K9D25_03960"/>
<reference evidence="1" key="1">
    <citation type="submission" date="2021-09" db="EMBL/GenBank/DDBJ databases">
        <title>Network and meta-omics reveal the key degrader and cooperation patterns in an efficient 1,4-dioxane-degrading microbial community.</title>
        <authorList>
            <person name="Dai C."/>
        </authorList>
    </citation>
    <scope>NUCLEOTIDE SEQUENCE</scope>
    <source>
        <strain evidence="1">ZM13</strain>
    </source>
</reference>
<dbReference type="RefSeq" id="WP_244379444.1">
    <property type="nucleotide sequence ID" value="NZ_CP083239.1"/>
</dbReference>
<organism evidence="1 2">
    <name type="scientific">Ancylobacter polymorphus</name>
    <dbReference type="NCBI Taxonomy" id="223390"/>
    <lineage>
        <taxon>Bacteria</taxon>
        <taxon>Pseudomonadati</taxon>
        <taxon>Pseudomonadota</taxon>
        <taxon>Alphaproteobacteria</taxon>
        <taxon>Hyphomicrobiales</taxon>
        <taxon>Xanthobacteraceae</taxon>
        <taxon>Ancylobacter</taxon>
    </lineage>
</organism>
<gene>
    <name evidence="1" type="ORF">K9D25_03960</name>
</gene>
<evidence type="ECO:0000313" key="2">
    <source>
        <dbReference type="Proteomes" id="UP000831684"/>
    </source>
</evidence>
<protein>
    <submittedName>
        <fullName evidence="1">Uncharacterized protein</fullName>
    </submittedName>
</protein>
<dbReference type="EMBL" id="CP083239">
    <property type="protein sequence ID" value="UOK71884.1"/>
    <property type="molecule type" value="Genomic_DNA"/>
</dbReference>
<sequence length="143" mass="16099">MAENAFYATGYGGQIIAVVPAKWLVAGQAVDLKRNSKGVVESVSNQRLKLKIWRWRQSPPNLSPTNSLIVSEKQANSFVRPAVASDPANKCPVLSRLAWRRLRRRRQISSGNRERVTHKQGNRQLLRGIRLSLSRIELLFAGI</sequence>
<dbReference type="Proteomes" id="UP000831684">
    <property type="component" value="Chromosome"/>
</dbReference>
<name>A0A9E7A6V2_9HYPH</name>
<dbReference type="AlphaFoldDB" id="A0A9E7A6V2"/>
<accession>A0A9E7A6V2</accession>
<proteinExistence type="predicted"/>